<name>A0A4R8LUY5_9BACL</name>
<keyword evidence="3" id="KW-1185">Reference proteome</keyword>
<dbReference type="Proteomes" id="UP000294581">
    <property type="component" value="Unassembled WGS sequence"/>
</dbReference>
<dbReference type="InterPro" id="IPR036112">
    <property type="entry name" value="ComA_synth_sf"/>
</dbReference>
<proteinExistence type="inferred from homology"/>
<sequence length="258" mass="29251">MSGTLEVGLRLPSRAVKPRLSGLTIVIDNGVPLRHFEDVMESASDLVDLVKFGWGTSLVTPRLVEKIACLRRLGIDYFFGGTLFEKFYVQNQLEAYEEFCKRHECNYVEISNGTVPMTNAEKCAWITHFSERFQVLSEVGYKDVNQSLMLPPNRWIQYIQEDFAAGARYVITEARESGTSGICRENGELRFGLIEEILDANIEIDKLVFEAPNKSLQTHFIEKVGSNVNLANVPFADIIPLETLRLGLRSDTFMLFEN</sequence>
<gene>
    <name evidence="2" type="ORF">C7445_101370</name>
</gene>
<dbReference type="InterPro" id="IPR013785">
    <property type="entry name" value="Aldolase_TIM"/>
</dbReference>
<evidence type="ECO:0000256" key="1">
    <source>
        <dbReference type="ARBA" id="ARBA00010424"/>
    </source>
</evidence>
<accession>A0A4R8LUY5</accession>
<reference evidence="2 3" key="1">
    <citation type="submission" date="2019-03" db="EMBL/GenBank/DDBJ databases">
        <title>Genomic Encyclopedia of Type Strains, Phase IV (KMG-IV): sequencing the most valuable type-strain genomes for metagenomic binning, comparative biology and taxonomic classification.</title>
        <authorList>
            <person name="Goeker M."/>
        </authorList>
    </citation>
    <scope>NUCLEOTIDE SEQUENCE [LARGE SCALE GENOMIC DNA]</scope>
    <source>
        <strain evidence="2 3">DSM 17974</strain>
    </source>
</reference>
<dbReference type="OrthoDB" id="7809088at2"/>
<evidence type="ECO:0000313" key="3">
    <source>
        <dbReference type="Proteomes" id="UP000294581"/>
    </source>
</evidence>
<organism evidence="2 3">
    <name type="scientific">Alicyclobacillus sacchari</name>
    <dbReference type="NCBI Taxonomy" id="392010"/>
    <lineage>
        <taxon>Bacteria</taxon>
        <taxon>Bacillati</taxon>
        <taxon>Bacillota</taxon>
        <taxon>Bacilli</taxon>
        <taxon>Bacillales</taxon>
        <taxon>Alicyclobacillaceae</taxon>
        <taxon>Alicyclobacillus</taxon>
    </lineage>
</organism>
<dbReference type="PANTHER" id="PTHR48413:SF1">
    <property type="entry name" value="PROTEIN HEAT-STRESS-ASSOCIATED 32"/>
    <property type="match status" value="1"/>
</dbReference>
<dbReference type="Gene3D" id="3.20.20.70">
    <property type="entry name" value="Aldolase class I"/>
    <property type="match status" value="1"/>
</dbReference>
<dbReference type="InterPro" id="IPR003830">
    <property type="entry name" value="ComA_synth"/>
</dbReference>
<dbReference type="EMBL" id="SORF01000001">
    <property type="protein sequence ID" value="TDY51368.1"/>
    <property type="molecule type" value="Genomic_DNA"/>
</dbReference>
<dbReference type="SUPFAM" id="SSF102110">
    <property type="entry name" value="(2r)-phospho-3-sulfolactate synthase ComA"/>
    <property type="match status" value="1"/>
</dbReference>
<protein>
    <submittedName>
        <fullName evidence="2">Phosphosulfolactate synthase</fullName>
    </submittedName>
</protein>
<dbReference type="PANTHER" id="PTHR48413">
    <property type="match status" value="1"/>
</dbReference>
<comment type="similarity">
    <text evidence="1">Belongs to the phosphosulfolactate synthase family.</text>
</comment>
<comment type="caution">
    <text evidence="2">The sequence shown here is derived from an EMBL/GenBank/DDBJ whole genome shotgun (WGS) entry which is preliminary data.</text>
</comment>
<dbReference type="Pfam" id="PF02679">
    <property type="entry name" value="ComA"/>
    <property type="match status" value="1"/>
</dbReference>
<dbReference type="RefSeq" id="WP_134158314.1">
    <property type="nucleotide sequence ID" value="NZ_BSUS01000001.1"/>
</dbReference>
<evidence type="ECO:0000313" key="2">
    <source>
        <dbReference type="EMBL" id="TDY51368.1"/>
    </source>
</evidence>
<dbReference type="AlphaFoldDB" id="A0A4R8LUY5"/>